<accession>A0A2H0UQ15</accession>
<dbReference type="PANTHER" id="PTHR42655">
    <property type="entry name" value="GLYCOGEN PHOSPHORYLASE"/>
    <property type="match status" value="1"/>
</dbReference>
<gene>
    <name evidence="2" type="ORF">COU10_02995</name>
</gene>
<evidence type="ECO:0000313" key="2">
    <source>
        <dbReference type="EMBL" id="PIR87756.1"/>
    </source>
</evidence>
<dbReference type="GO" id="GO:0008184">
    <property type="term" value="F:glycogen phosphorylase activity"/>
    <property type="evidence" value="ECO:0007669"/>
    <property type="project" value="InterPro"/>
</dbReference>
<evidence type="ECO:0008006" key="4">
    <source>
        <dbReference type="Google" id="ProtNLM"/>
    </source>
</evidence>
<dbReference type="PANTHER" id="PTHR42655:SF1">
    <property type="entry name" value="GLYCOGEN PHOSPHORYLASE"/>
    <property type="match status" value="1"/>
</dbReference>
<sequence length="564" mass="63215">MEKYIVESKNGKFAYLNNSPIAYFCTEFGVEESLPIFAGGLGILAGDLLLEAGKQGLPFVGVGLFYHYSFAIHVPGQDVVLNGEEKLDPAKAGFSILKDAGEDFLIGVEVGERIIYARTWTKVYGSAHLFLLDTDIEINNKEDRDITGYLYHHNMEAKLLQELVLGIGGVKLLRRLGIVPSIYHLNEGHTSFAALAIAVEYTHDHPETHSLASAIDEVKKNIVASKHTVLPASGVFFSKEQFSGVLDKYLDRHNVDYNEFFVMGKSDTDGGWFSSTRFLIQSIIRGNAVSILHAAFEKKVHPHSPLFGITNGVNVDRWRSKDWPNSPAKEATDEILLAFKTKKRKELIDLVRQKTGAELDPNAMTIVWARRFAPYKRPDLIFSDLERLVNIFESKEGPMQIILAGNASYDNEEGKVLLDKILGLIFDPRLKGRAVYLPGYSIDMAHVLIEGADVWLNTPIRGKEACATSGMKAALNGTLQLSTSDGWIEEVEWADKGWVLPAEDTANNLYEILEKEVVPAFYRKSEGVAMEWASKMRNMADRAESYYTTDRMLNEYLEKLYFPK</sequence>
<name>A0A2H0UQ15_9BACT</name>
<comment type="similarity">
    <text evidence="1">Belongs to the glycogen phosphorylase family.</text>
</comment>
<evidence type="ECO:0000313" key="3">
    <source>
        <dbReference type="Proteomes" id="UP000230903"/>
    </source>
</evidence>
<comment type="caution">
    <text evidence="2">The sequence shown here is derived from an EMBL/GenBank/DDBJ whole genome shotgun (WGS) entry which is preliminary data.</text>
</comment>
<reference evidence="3" key="1">
    <citation type="submission" date="2017-09" db="EMBL/GenBank/DDBJ databases">
        <title>Depth-based differentiation of microbial function through sediment-hosted aquifers and enrichment of novel symbionts in the deep terrestrial subsurface.</title>
        <authorList>
            <person name="Probst A.J."/>
            <person name="Ladd B."/>
            <person name="Jarett J.K."/>
            <person name="Geller-Mcgrath D.E."/>
            <person name="Sieber C.M.K."/>
            <person name="Emerson J.B."/>
            <person name="Anantharaman K."/>
            <person name="Thomas B.C."/>
            <person name="Malmstrom R."/>
            <person name="Stieglmeier M."/>
            <person name="Klingl A."/>
            <person name="Woyke T."/>
            <person name="Ryan C.M."/>
            <person name="Banfield J.F."/>
        </authorList>
    </citation>
    <scope>NUCLEOTIDE SEQUENCE [LARGE SCALE GENOMIC DNA]</scope>
</reference>
<dbReference type="Pfam" id="PF00343">
    <property type="entry name" value="Phosphorylase"/>
    <property type="match status" value="1"/>
</dbReference>
<evidence type="ECO:0000256" key="1">
    <source>
        <dbReference type="ARBA" id="ARBA00006047"/>
    </source>
</evidence>
<dbReference type="AlphaFoldDB" id="A0A2H0UQ15"/>
<dbReference type="NCBIfam" id="TIGR02094">
    <property type="entry name" value="more_P_ylases"/>
    <property type="match status" value="1"/>
</dbReference>
<dbReference type="GO" id="GO:0030170">
    <property type="term" value="F:pyridoxal phosphate binding"/>
    <property type="evidence" value="ECO:0007669"/>
    <property type="project" value="InterPro"/>
</dbReference>
<proteinExistence type="inferred from homology"/>
<dbReference type="InterPro" id="IPR000811">
    <property type="entry name" value="Glyco_trans_35"/>
</dbReference>
<organism evidence="2 3">
    <name type="scientific">Candidatus Harrisonbacteria bacterium CG10_big_fil_rev_8_21_14_0_10_45_28</name>
    <dbReference type="NCBI Taxonomy" id="1974586"/>
    <lineage>
        <taxon>Bacteria</taxon>
        <taxon>Candidatus Harrisoniibacteriota</taxon>
    </lineage>
</organism>
<dbReference type="SUPFAM" id="SSF53756">
    <property type="entry name" value="UDP-Glycosyltransferase/glycogen phosphorylase"/>
    <property type="match status" value="1"/>
</dbReference>
<dbReference type="Proteomes" id="UP000230903">
    <property type="component" value="Unassembled WGS sequence"/>
</dbReference>
<dbReference type="EMBL" id="PFBC01000047">
    <property type="protein sequence ID" value="PIR87756.1"/>
    <property type="molecule type" value="Genomic_DNA"/>
</dbReference>
<dbReference type="InterPro" id="IPR052182">
    <property type="entry name" value="Glycogen/Maltodextrin_Phosph"/>
</dbReference>
<dbReference type="GO" id="GO:0005975">
    <property type="term" value="P:carbohydrate metabolic process"/>
    <property type="evidence" value="ECO:0007669"/>
    <property type="project" value="InterPro"/>
</dbReference>
<dbReference type="Gene3D" id="3.40.50.2000">
    <property type="entry name" value="Glycogen Phosphorylase B"/>
    <property type="match status" value="2"/>
</dbReference>
<dbReference type="InterPro" id="IPR011834">
    <property type="entry name" value="Agluc_phsphrylas"/>
</dbReference>
<protein>
    <recommendedName>
        <fullName evidence="4">Glycogen phosphorylase</fullName>
    </recommendedName>
</protein>